<dbReference type="Pfam" id="PF21849">
    <property type="entry name" value="DUF6908"/>
    <property type="match status" value="1"/>
</dbReference>
<dbReference type="EMBL" id="JANGCH010000003">
    <property type="protein sequence ID" value="MCQ5121184.1"/>
    <property type="molecule type" value="Genomic_DNA"/>
</dbReference>
<evidence type="ECO:0000259" key="2">
    <source>
        <dbReference type="PROSITE" id="PS51194"/>
    </source>
</evidence>
<reference evidence="3 4" key="1">
    <citation type="submission" date="2022-06" db="EMBL/GenBank/DDBJ databases">
        <title>Isolation of gut microbiota from human fecal samples.</title>
        <authorList>
            <person name="Pamer E.G."/>
            <person name="Barat B."/>
            <person name="Waligurski E."/>
            <person name="Medina S."/>
            <person name="Paddock L."/>
            <person name="Mostad J."/>
        </authorList>
    </citation>
    <scope>NUCLEOTIDE SEQUENCE [LARGE SCALE GENOMIC DNA]</scope>
    <source>
        <strain evidence="3 4">DFI.6.1</strain>
    </source>
</reference>
<dbReference type="InterPro" id="IPR029063">
    <property type="entry name" value="SAM-dependent_MTases_sf"/>
</dbReference>
<evidence type="ECO:0000313" key="3">
    <source>
        <dbReference type="EMBL" id="MCQ5121184.1"/>
    </source>
</evidence>
<dbReference type="SMART" id="SM00490">
    <property type="entry name" value="HELICc"/>
    <property type="match status" value="1"/>
</dbReference>
<dbReference type="SMART" id="SM00487">
    <property type="entry name" value="DEXDc"/>
    <property type="match status" value="1"/>
</dbReference>
<sequence length="2648" mass="306248">MNNKYEYTHELWSNQIESLSKSPQHWMSFLKTSAWMYKFSFDDQLLIYAQRPDARACASYETWNDKLHRWIKRGSKGIALLNENGTLRYVFDISDTRSPENKPLHLWSVDMANEEEFIEMIVDKYGPFDSTLDYGQAVILMSKTIVEDNYQDYFSSLKKFNQESILSELEDHEIEGKFIDLLTNSMAYQILHRSGVDPDNYFTEDDFYAIRDFNTLDTISQLGIASRDLCEIGMTDISLKSREIMIRTFEENKKTRQDKSEEKERSISNENNSIQSSWGFPISRSEAGTTSVQQSLRKVEIQLPQDKPSRSSVSLESKERTQQSLERDRHTSSKENGYPDGAIIKEPTRSQQGNTSDGMGTTHEQSQTTSRGNDTQRTDLQLDLGFGGEDNTLPPFDLSDLPTLLREDVSLQHTKEEIQQFFNEHGDDEERAIFLESCYDDTLVQTFRKPERYDFSYIGYKKKDHGLEVWSGNYLDQKSLSYLTFFELQNEVSKLIESGEYLIPTYNKMSPIQKAFYNKTMNRNVDYYLFSYHPQFLKSSSDIISYLKSETDKDKRAEFIKDFYPEEVVEIMVDGISLGFKKEDDHLHIYMGHYDDQAASSDYSWSVVDGEIEGMILSRYFDPSVQIPSSLEQQNAIYENEEQLNNGIFFSQEEIDRILTRGSGFDQGKMRIYQQMLRHESNDKNAEYLKHEYGIGGSHPAFGLIDMNYDAKGIELSRSRQIGETEISVTLNWKKVAKRINELVQLDRYLSPKEKEYYPTFLQEQMNRELEYERQQLADTNNFGSVQETDTEEKTETIKEHRWKVGDTVYKGVDEYTILEDGQDIAIQNKNFPLFIDFMSRQEFISLLKENPLNDDLLVEIEASKDNVQETLPSEDKKEQLYERFKDIAPGLINRTSPFLVYRTENSNDYPFTIAFDQETNIIDMYHFYEIEGREVMDPHMQFEFDIKKNEIVPFYFNNPIVGLEYDMHNGTDSEFETELYDYAIQWLGNIKQKGYYIESEQIYKDETKIGVYFYDYDKDHNIIYTNNPSISQEQKDVTPLPQEKINYQIVDDHLGAGTPKERYRNNIAAIRLLFSLEEEGRLATKEEQDILSKYVGWGGLSEAFDETKSNWSNEYHELKSLLSKEEYSAARESTLTAFYTPPVVIESIYSIIERFGFHHGNILEPACGTGNFLGKLPASMESSKLYGIELDSITGRIAKQLYQKANIAVEGYEKTSLPDSFFDVAIGNVPFGQFKVSDKRYDRLNFNIHDYFFAKTIDKIRPGGLILFITSKYTMDKANSSVRKYINERCELLGAIRLPNDTFSESANTKAVSDILILKKRERQMVNDAPWLYTQTDENGQTYNAYFHEHPEMVLGHFEMAKSMYGRDDITVIPFEDIPLKQSLEEAITHTHGQIDEMILDESVIDEPEDTIVTIPADPTVRNFSYTMVDGDIYFRENSVMSKIELSQTAQNRVIGMIEIRDCVRELIEYQKDDYDEKIILEQQQKLNDLYDTFTEKYGLINSRGNSLAFREDSAYYLLCSLENINEDGTLRSKADMFTKRTIRKHVVVEKAETSNEALMLSLSEKGQIDFDYMHQLTGFDKEKMIHDLKGVIYKIPHIYDEEDVYVTADEYLSGNVREKLKIASLSAEMDPSYKENVEALKQAMPQDLTASEIEVRIGATWIEPEIYHDFLVEILSPSPFIQERIQVSYSSVTAEWNISNKNWDRGNAKAEKTYGTHRANAYRLIEDCLNLKATKIFDYEYDEDGKKVAVLNKKETMIAQQKQDSIKEAFANWIWKDFDRREHLVKKYNELFNSIRPREYNGDHLDFPNMNSEISLRKHQKDAIAHILYGGNTLLAHVVGAGKTFEMTAACMELKRLGLAQKSMFVVPNHLIEQWGSEFLQLYPSANILVARKQDFEKSKRKTFCSRIATGEWDAVIIGHSQFEKIPVSVERQRKLIEDQIESITLGIQELRRNNGEGYSIKQMEKTKKGLKKRLEKLNSDERKDDVISFEELGIDRLFVDESHNYKNLFLYTKMRNVAGLSQTEAQKSSDMFMKCQYLDEITGGKGVVFATGTPISNSMTEMYTIQRYLQYGTLKQHGLEHFDSWASTFGETVSAIELAPEGTGYRMKTRFARFFNLPELISMFKEVADIKTADMLNLPTPNAHYHNVAVKPSEQQKEIVAELAQRAQNVRDGNVDPTEDNMLKITNDGRKLALDQRLVDPSLDDYPHGKVNACIDNVLRIYEETKDKKSTQLIFCDMSTPSKTSKAFLEQIEQNESVPFMNVYDDIFQKLINRGVPSSEIAYIHDAATDAKKKELFSKVREGKVRILLGSTQKMGAGTNVQDLLIASHDLDCPWRPSDLEQRAGRIIRQGNTNKDVDIYRYVTEQTFDAYLYQLVENKQKFISQIMTSKSPVRSAEDIDEASLSYAEIKALASGNPKIKEKMDLDIQVNKLKLAKANYLSEKYDLEDKIIKYYPSKISTLKESIASYEKDIKETPEVTEFDGMMIKGKRYEDKETAGKALLITCKSIQDSTKQNIGEYRGFKMLASYDSFYQMHTIFLMKNLAHKVELGSDVFGNITRLDNVINGLSKKLEIEKNLLENTLNQFENAKEEVKRPFDKEDELQEKSNRLSELNKELDIGNKDEMEGLTLDDEPEHDVSTKNKHCR</sequence>
<keyword evidence="4" id="KW-1185">Reference proteome</keyword>
<name>A0ABT1SJ04_9FIRM</name>
<feature type="compositionally biased region" description="Basic and acidic residues" evidence="1">
    <location>
        <begin position="316"/>
        <end position="333"/>
    </location>
</feature>
<keyword evidence="3" id="KW-0347">Helicase</keyword>
<feature type="compositionally biased region" description="Basic and acidic residues" evidence="1">
    <location>
        <begin position="2597"/>
        <end position="2627"/>
    </location>
</feature>
<feature type="compositionally biased region" description="Polar residues" evidence="1">
    <location>
        <begin position="349"/>
        <end position="376"/>
    </location>
</feature>
<dbReference type="InterPro" id="IPR001650">
    <property type="entry name" value="Helicase_C-like"/>
</dbReference>
<accession>A0ABT1SJ04</accession>
<feature type="region of interest" description="Disordered" evidence="1">
    <location>
        <begin position="251"/>
        <end position="376"/>
    </location>
</feature>
<keyword evidence="3" id="KW-0067">ATP-binding</keyword>
<dbReference type="Proteomes" id="UP001524435">
    <property type="component" value="Unassembled WGS sequence"/>
</dbReference>
<feature type="compositionally biased region" description="Basic and acidic residues" evidence="1">
    <location>
        <begin position="251"/>
        <end position="267"/>
    </location>
</feature>
<dbReference type="InterPro" id="IPR027417">
    <property type="entry name" value="P-loop_NTPase"/>
</dbReference>
<dbReference type="InterPro" id="IPR054203">
    <property type="entry name" value="DUF6908"/>
</dbReference>
<dbReference type="PRINTS" id="PR00507">
    <property type="entry name" value="N12N6MTFRASE"/>
</dbReference>
<feature type="compositionally biased region" description="Polar residues" evidence="1">
    <location>
        <begin position="286"/>
        <end position="296"/>
    </location>
</feature>
<dbReference type="GO" id="GO:0004386">
    <property type="term" value="F:helicase activity"/>
    <property type="evidence" value="ECO:0007669"/>
    <property type="project" value="UniProtKB-KW"/>
</dbReference>
<gene>
    <name evidence="3" type="ORF">NE663_02760</name>
</gene>
<dbReference type="Pfam" id="PF04851">
    <property type="entry name" value="ResIII"/>
    <property type="match status" value="1"/>
</dbReference>
<dbReference type="PROSITE" id="PS51194">
    <property type="entry name" value="HELICASE_CTER"/>
    <property type="match status" value="1"/>
</dbReference>
<proteinExistence type="predicted"/>
<dbReference type="InterPro" id="IPR006935">
    <property type="entry name" value="Helicase/UvrB_N"/>
</dbReference>
<keyword evidence="3" id="KW-0547">Nucleotide-binding</keyword>
<organism evidence="3 4">
    <name type="scientific">Massilicoli timonensis</name>
    <dbReference type="NCBI Taxonomy" id="2015901"/>
    <lineage>
        <taxon>Bacteria</taxon>
        <taxon>Bacillati</taxon>
        <taxon>Bacillota</taxon>
        <taxon>Erysipelotrichia</taxon>
        <taxon>Erysipelotrichales</taxon>
        <taxon>Erysipelotrichaceae</taxon>
        <taxon>Massilicoli</taxon>
    </lineage>
</organism>
<dbReference type="SUPFAM" id="SSF52540">
    <property type="entry name" value="P-loop containing nucleoside triphosphate hydrolases"/>
    <property type="match status" value="2"/>
</dbReference>
<keyword evidence="3" id="KW-0378">Hydrolase</keyword>
<protein>
    <submittedName>
        <fullName evidence="3">DEAD/DEAH box helicase family protein</fullName>
    </submittedName>
</protein>
<dbReference type="Gene3D" id="3.40.50.150">
    <property type="entry name" value="Vaccinia Virus protein VP39"/>
    <property type="match status" value="1"/>
</dbReference>
<dbReference type="Pfam" id="PF07669">
    <property type="entry name" value="Eco57I"/>
    <property type="match status" value="1"/>
</dbReference>
<dbReference type="InterPro" id="IPR052933">
    <property type="entry name" value="DNA_Protect_Modify"/>
</dbReference>
<dbReference type="PANTHER" id="PTHR41313:SF1">
    <property type="entry name" value="DNA METHYLASE ADENINE-SPECIFIC DOMAIN-CONTAINING PROTEIN"/>
    <property type="match status" value="1"/>
</dbReference>
<feature type="compositionally biased region" description="Low complexity" evidence="1">
    <location>
        <begin position="268"/>
        <end position="277"/>
    </location>
</feature>
<feature type="region of interest" description="Disordered" evidence="1">
    <location>
        <begin position="2597"/>
        <end position="2648"/>
    </location>
</feature>
<dbReference type="Gene3D" id="3.40.50.300">
    <property type="entry name" value="P-loop containing nucleotide triphosphate hydrolases"/>
    <property type="match status" value="2"/>
</dbReference>
<feature type="domain" description="Helicase C-terminal" evidence="2">
    <location>
        <begin position="2220"/>
        <end position="2397"/>
    </location>
</feature>
<dbReference type="CDD" id="cd02440">
    <property type="entry name" value="AdoMet_MTases"/>
    <property type="match status" value="1"/>
</dbReference>
<evidence type="ECO:0000313" key="4">
    <source>
        <dbReference type="Proteomes" id="UP001524435"/>
    </source>
</evidence>
<evidence type="ECO:0000256" key="1">
    <source>
        <dbReference type="SAM" id="MobiDB-lite"/>
    </source>
</evidence>
<dbReference type="PANTHER" id="PTHR41313">
    <property type="entry name" value="ADENINE-SPECIFIC METHYLTRANSFERASE"/>
    <property type="match status" value="1"/>
</dbReference>
<dbReference type="Pfam" id="PF00271">
    <property type="entry name" value="Helicase_C"/>
    <property type="match status" value="1"/>
</dbReference>
<dbReference type="InterPro" id="IPR014001">
    <property type="entry name" value="Helicase_ATP-bd"/>
</dbReference>
<dbReference type="SUPFAM" id="SSF53335">
    <property type="entry name" value="S-adenosyl-L-methionine-dependent methyltransferases"/>
    <property type="match status" value="1"/>
</dbReference>
<comment type="caution">
    <text evidence="3">The sequence shown here is derived from an EMBL/GenBank/DDBJ whole genome shotgun (WGS) entry which is preliminary data.</text>
</comment>
<dbReference type="InterPro" id="IPR011639">
    <property type="entry name" value="MethylTrfase_TaqI-like_dom"/>
</dbReference>